<dbReference type="InterPro" id="IPR019271">
    <property type="entry name" value="DUF2284_metal-binding"/>
</dbReference>
<sequence>MNYDDIKQLAVSCGFTNVGDLNVDTVVARNEVRDACAENKCHAYGKNWSCPPACGTLEECASRMKKYHHGLILQTTGELEDSFDYEGMMELAETHKNNFDDFSERIKKIYPDAMLLGAGGCKKCEKCTYPDSPCRFPNSMTSSMEAYGLLVSDVCKSNGVEYYYGPGTLTYVGCVLID</sequence>
<dbReference type="RefSeq" id="WP_054874193.1">
    <property type="nucleotide sequence ID" value="NZ_LKET01000026.1"/>
</dbReference>
<organism evidence="1 2">
    <name type="scientific">Oxobacter pfennigii</name>
    <dbReference type="NCBI Taxonomy" id="36849"/>
    <lineage>
        <taxon>Bacteria</taxon>
        <taxon>Bacillati</taxon>
        <taxon>Bacillota</taxon>
        <taxon>Clostridia</taxon>
        <taxon>Eubacteriales</taxon>
        <taxon>Clostridiaceae</taxon>
        <taxon>Oxobacter</taxon>
    </lineage>
</organism>
<comment type="caution">
    <text evidence="1">The sequence shown here is derived from an EMBL/GenBank/DDBJ whole genome shotgun (WGS) entry which is preliminary data.</text>
</comment>
<evidence type="ECO:0008006" key="3">
    <source>
        <dbReference type="Google" id="ProtNLM"/>
    </source>
</evidence>
<evidence type="ECO:0000313" key="2">
    <source>
        <dbReference type="Proteomes" id="UP000050326"/>
    </source>
</evidence>
<name>A0A0P8WB94_9CLOT</name>
<dbReference type="EMBL" id="LKET01000026">
    <property type="protein sequence ID" value="KPU45196.1"/>
    <property type="molecule type" value="Genomic_DNA"/>
</dbReference>
<evidence type="ECO:0000313" key="1">
    <source>
        <dbReference type="EMBL" id="KPU45196.1"/>
    </source>
</evidence>
<proteinExistence type="predicted"/>
<reference evidence="1 2" key="1">
    <citation type="submission" date="2015-09" db="EMBL/GenBank/DDBJ databases">
        <title>Genome sequence of Oxobacter pfennigii DSM 3222.</title>
        <authorList>
            <person name="Poehlein A."/>
            <person name="Bengelsdorf F.R."/>
            <person name="Schiel-Bengelsdorf B."/>
            <person name="Duerre P."/>
            <person name="Daniel R."/>
        </authorList>
    </citation>
    <scope>NUCLEOTIDE SEQUENCE [LARGE SCALE GENOMIC DNA]</scope>
    <source>
        <strain evidence="1 2">DSM 3222</strain>
    </source>
</reference>
<keyword evidence="2" id="KW-1185">Reference proteome</keyword>
<dbReference type="Proteomes" id="UP000050326">
    <property type="component" value="Unassembled WGS sequence"/>
</dbReference>
<dbReference type="PATRIC" id="fig|36849.3.peg.1162"/>
<protein>
    <recommendedName>
        <fullName evidence="3">Metal-binding protein</fullName>
    </recommendedName>
</protein>
<accession>A0A0P8WB94</accession>
<dbReference type="STRING" id="36849.OXPF_10870"/>
<gene>
    <name evidence="1" type="ORF">OXPF_10870</name>
</gene>
<dbReference type="Pfam" id="PF10050">
    <property type="entry name" value="DUF2284"/>
    <property type="match status" value="1"/>
</dbReference>
<dbReference type="AlphaFoldDB" id="A0A0P8WB94"/>
<dbReference type="OrthoDB" id="5420534at2"/>